<evidence type="ECO:0000256" key="1">
    <source>
        <dbReference type="ARBA" id="ARBA00009986"/>
    </source>
</evidence>
<evidence type="ECO:0000256" key="5">
    <source>
        <dbReference type="PROSITE-ProRule" id="PRU10007"/>
    </source>
</evidence>
<reference evidence="10" key="1">
    <citation type="submission" date="2016-03" db="EMBL/GenBank/DDBJ databases">
        <authorList>
            <person name="Devillers H."/>
        </authorList>
    </citation>
    <scope>NUCLEOTIDE SEQUENCE [LARGE SCALE GENOMIC DNA]</scope>
</reference>
<dbReference type="PROSITE" id="PS00687">
    <property type="entry name" value="ALDEHYDE_DEHYDR_GLU"/>
    <property type="match status" value="1"/>
</dbReference>
<dbReference type="GO" id="GO:0047770">
    <property type="term" value="F:carboxylate reductase activity"/>
    <property type="evidence" value="ECO:0007669"/>
    <property type="project" value="EnsemblFungi"/>
</dbReference>
<dbReference type="InterPro" id="IPR012394">
    <property type="entry name" value="Aldehyde_DH_NAD(P)"/>
</dbReference>
<dbReference type="GO" id="GO:0046185">
    <property type="term" value="P:aldehyde catabolic process"/>
    <property type="evidence" value="ECO:0007669"/>
    <property type="project" value="EnsemblFungi"/>
</dbReference>
<evidence type="ECO:0000313" key="10">
    <source>
        <dbReference type="Proteomes" id="UP000190274"/>
    </source>
</evidence>
<dbReference type="InterPro" id="IPR015590">
    <property type="entry name" value="Aldehyde_DH_dom"/>
</dbReference>
<accession>A0A1G4JUH3</accession>
<name>A0A1G4JUH3_9SACH</name>
<keyword evidence="7" id="KW-1133">Transmembrane helix</keyword>
<dbReference type="GO" id="GO:0005741">
    <property type="term" value="C:mitochondrial outer membrane"/>
    <property type="evidence" value="ECO:0007669"/>
    <property type="project" value="EnsemblFungi"/>
</dbReference>
<proteinExistence type="inferred from homology"/>
<evidence type="ECO:0000256" key="7">
    <source>
        <dbReference type="SAM" id="Phobius"/>
    </source>
</evidence>
<dbReference type="GO" id="GO:0006744">
    <property type="term" value="P:ubiquinone biosynthetic process"/>
    <property type="evidence" value="ECO:0007669"/>
    <property type="project" value="EnsemblFungi"/>
</dbReference>
<dbReference type="STRING" id="1266660.A0A1G4JUH3"/>
<dbReference type="Gene3D" id="3.40.605.10">
    <property type="entry name" value="Aldehyde Dehydrogenase, Chain A, domain 1"/>
    <property type="match status" value="1"/>
</dbReference>
<feature type="transmembrane region" description="Helical" evidence="7">
    <location>
        <begin position="499"/>
        <end position="520"/>
    </location>
</feature>
<keyword evidence="7" id="KW-0812">Transmembrane</keyword>
<dbReference type="PANTHER" id="PTHR43570:SF16">
    <property type="entry name" value="ALDEHYDE DEHYDROGENASE TYPE III, ISOFORM Q"/>
    <property type="match status" value="1"/>
</dbReference>
<dbReference type="GO" id="GO:0005811">
    <property type="term" value="C:lipid droplet"/>
    <property type="evidence" value="ECO:0007669"/>
    <property type="project" value="EnsemblFungi"/>
</dbReference>
<evidence type="ECO:0000256" key="4">
    <source>
        <dbReference type="PIRSR" id="PIRSR036492-1"/>
    </source>
</evidence>
<dbReference type="GO" id="GO:0018484">
    <property type="term" value="F:4-hydroxybenzaldehyde dehydrogenase (NAD+) activity"/>
    <property type="evidence" value="ECO:0007669"/>
    <property type="project" value="EnsemblFungi"/>
</dbReference>
<dbReference type="PIRSF" id="PIRSF036492">
    <property type="entry name" value="ALDH"/>
    <property type="match status" value="1"/>
</dbReference>
<keyword evidence="10" id="KW-1185">Reference proteome</keyword>
<organism evidence="9 10">
    <name type="scientific">Lachancea dasiensis</name>
    <dbReference type="NCBI Taxonomy" id="1072105"/>
    <lineage>
        <taxon>Eukaryota</taxon>
        <taxon>Fungi</taxon>
        <taxon>Dikarya</taxon>
        <taxon>Ascomycota</taxon>
        <taxon>Saccharomycotina</taxon>
        <taxon>Saccharomycetes</taxon>
        <taxon>Saccharomycetales</taxon>
        <taxon>Saccharomycetaceae</taxon>
        <taxon>Lachancea</taxon>
    </lineage>
</organism>
<protein>
    <recommendedName>
        <fullName evidence="3">Aldehyde dehydrogenase</fullName>
    </recommendedName>
</protein>
<feature type="active site" evidence="4 5">
    <location>
        <position position="231"/>
    </location>
</feature>
<dbReference type="EMBL" id="LT598457">
    <property type="protein sequence ID" value="SCU94616.1"/>
    <property type="molecule type" value="Genomic_DNA"/>
</dbReference>
<dbReference type="InterPro" id="IPR016160">
    <property type="entry name" value="Ald_DH_CS_CYS"/>
</dbReference>
<keyword evidence="2 3" id="KW-0560">Oxidoreductase</keyword>
<dbReference type="PROSITE" id="PS00070">
    <property type="entry name" value="ALDEHYDE_DEHYDR_CYS"/>
    <property type="match status" value="1"/>
</dbReference>
<dbReference type="AlphaFoldDB" id="A0A1G4JUH3"/>
<dbReference type="Gene3D" id="3.40.309.10">
    <property type="entry name" value="Aldehyde Dehydrogenase, Chain A, domain 2"/>
    <property type="match status" value="1"/>
</dbReference>
<dbReference type="FunFam" id="3.40.605.10:FF:000004">
    <property type="entry name" value="Aldehyde dehydrogenase"/>
    <property type="match status" value="1"/>
</dbReference>
<dbReference type="Proteomes" id="UP000190274">
    <property type="component" value="Chromosome G"/>
</dbReference>
<comment type="similarity">
    <text evidence="1 3 6">Belongs to the aldehyde dehydrogenase family.</text>
</comment>
<dbReference type="InterPro" id="IPR029510">
    <property type="entry name" value="Ald_DH_CS_GLU"/>
</dbReference>
<dbReference type="GO" id="GO:0006665">
    <property type="term" value="P:sphingolipid metabolic process"/>
    <property type="evidence" value="ECO:0007669"/>
    <property type="project" value="EnsemblFungi"/>
</dbReference>
<evidence type="ECO:0000313" key="9">
    <source>
        <dbReference type="EMBL" id="SCU94616.1"/>
    </source>
</evidence>
<dbReference type="InterPro" id="IPR016162">
    <property type="entry name" value="Ald_DH_N"/>
</dbReference>
<keyword evidence="7" id="KW-0472">Membrane</keyword>
<evidence type="ECO:0000256" key="3">
    <source>
        <dbReference type="PIRNR" id="PIRNR036492"/>
    </source>
</evidence>
<feature type="active site" evidence="4">
    <location>
        <position position="268"/>
    </location>
</feature>
<dbReference type="InterPro" id="IPR016161">
    <property type="entry name" value="Ald_DH/histidinol_DH"/>
</dbReference>
<sequence>MKASLEYTSLDDIDNIVQDSKRSSEERQRRLAHAENPRAEDLALRLKELRSLYFGLKDHEEEIIDALHQDLHRSRHESLGLELIPLYNNILALIENLPRYIEPEKVQESSLLFKLSSVKVERIALGSVLVISPFNYPVLLGIDPVAAAIGAGNSVVWKPSELAPATAVVMERIIVSSVNPSWIKVVQGEIPETTRLIENPNFDKIFYTGSTKVGRIVSQAAAKNLIPVILELGGKSPVFITENLTSADLKRALKRTFFGAFNNSGQTCVASDYVLIHESQLEKARELTSEILDDYWPDFNQDTEFSSMINDQAYKKAIERLENTKGTIFQPSKVAGELAKRCIPPSVIFNVTWDDSLMEEENFSPVLPFIVYHDIDNVMEQVVTRHPDPLALYIFSQNQREINKIMNSIKSGGCAINDTIIHVGTMNAPFGGIGQSGQGSYHGKWSYQAFTHERTVLQQRLWMEFLDDTRNPPYNSNKLAILRTVLENDPGFNRSGSTVWFPGKLVVVLAVLVALVAVTLRLKLVNF</sequence>
<dbReference type="InterPro" id="IPR016163">
    <property type="entry name" value="Ald_DH_C"/>
</dbReference>
<evidence type="ECO:0000256" key="2">
    <source>
        <dbReference type="ARBA" id="ARBA00023002"/>
    </source>
</evidence>
<dbReference type="OrthoDB" id="440325at2759"/>
<dbReference type="Pfam" id="PF00171">
    <property type="entry name" value="Aldedh"/>
    <property type="match status" value="1"/>
</dbReference>
<evidence type="ECO:0000259" key="8">
    <source>
        <dbReference type="Pfam" id="PF00171"/>
    </source>
</evidence>
<gene>
    <name evidence="9" type="ORF">LADA_0G09736G</name>
</gene>
<dbReference type="PANTHER" id="PTHR43570">
    <property type="entry name" value="ALDEHYDE DEHYDROGENASE"/>
    <property type="match status" value="1"/>
</dbReference>
<dbReference type="SUPFAM" id="SSF53720">
    <property type="entry name" value="ALDH-like"/>
    <property type="match status" value="1"/>
</dbReference>
<feature type="domain" description="Aldehyde dehydrogenase" evidence="8">
    <location>
        <begin position="41"/>
        <end position="456"/>
    </location>
</feature>
<evidence type="ECO:0000256" key="6">
    <source>
        <dbReference type="RuleBase" id="RU003345"/>
    </source>
</evidence>